<feature type="compositionally biased region" description="Low complexity" evidence="1">
    <location>
        <begin position="345"/>
        <end position="357"/>
    </location>
</feature>
<protein>
    <recommendedName>
        <fullName evidence="4">C2H2-type domain-containing protein</fullName>
    </recommendedName>
</protein>
<evidence type="ECO:0000256" key="1">
    <source>
        <dbReference type="SAM" id="MobiDB-lite"/>
    </source>
</evidence>
<dbReference type="RefSeq" id="XP_047781785.1">
    <property type="nucleotide sequence ID" value="XM_047918811.1"/>
</dbReference>
<dbReference type="GeneID" id="71999543"/>
<keyword evidence="3" id="KW-1185">Reference proteome</keyword>
<evidence type="ECO:0008006" key="4">
    <source>
        <dbReference type="Google" id="ProtNLM"/>
    </source>
</evidence>
<dbReference type="EMBL" id="JADCUA010000005">
    <property type="protein sequence ID" value="KAH9840135.1"/>
    <property type="molecule type" value="Genomic_DNA"/>
</dbReference>
<feature type="compositionally biased region" description="Pro residues" evidence="1">
    <location>
        <begin position="299"/>
        <end position="308"/>
    </location>
</feature>
<organism evidence="2 3">
    <name type="scientific">Rhodofomes roseus</name>
    <dbReference type="NCBI Taxonomy" id="34475"/>
    <lineage>
        <taxon>Eukaryota</taxon>
        <taxon>Fungi</taxon>
        <taxon>Dikarya</taxon>
        <taxon>Basidiomycota</taxon>
        <taxon>Agaricomycotina</taxon>
        <taxon>Agaricomycetes</taxon>
        <taxon>Polyporales</taxon>
        <taxon>Rhodofomes</taxon>
    </lineage>
</organism>
<dbReference type="Proteomes" id="UP000814176">
    <property type="component" value="Unassembled WGS sequence"/>
</dbReference>
<gene>
    <name evidence="2" type="ORF">C8Q71DRAFT_478913</name>
</gene>
<reference evidence="2 3" key="1">
    <citation type="journal article" date="2021" name="Environ. Microbiol.">
        <title>Gene family expansions and transcriptome signatures uncover fungal adaptations to wood decay.</title>
        <authorList>
            <person name="Hage H."/>
            <person name="Miyauchi S."/>
            <person name="Viragh M."/>
            <person name="Drula E."/>
            <person name="Min B."/>
            <person name="Chaduli D."/>
            <person name="Navarro D."/>
            <person name="Favel A."/>
            <person name="Norest M."/>
            <person name="Lesage-Meessen L."/>
            <person name="Balint B."/>
            <person name="Merenyi Z."/>
            <person name="de Eugenio L."/>
            <person name="Morin E."/>
            <person name="Martinez A.T."/>
            <person name="Baldrian P."/>
            <person name="Stursova M."/>
            <person name="Martinez M.J."/>
            <person name="Novotny C."/>
            <person name="Magnuson J.K."/>
            <person name="Spatafora J.W."/>
            <person name="Maurice S."/>
            <person name="Pangilinan J."/>
            <person name="Andreopoulos W."/>
            <person name="LaButti K."/>
            <person name="Hundley H."/>
            <person name="Na H."/>
            <person name="Kuo A."/>
            <person name="Barry K."/>
            <person name="Lipzen A."/>
            <person name="Henrissat B."/>
            <person name="Riley R."/>
            <person name="Ahrendt S."/>
            <person name="Nagy L.G."/>
            <person name="Grigoriev I.V."/>
            <person name="Martin F."/>
            <person name="Rosso M.N."/>
        </authorList>
    </citation>
    <scope>NUCLEOTIDE SEQUENCE [LARGE SCALE GENOMIC DNA]</scope>
    <source>
        <strain evidence="2 3">CIRM-BRFM 1785</strain>
    </source>
</reference>
<feature type="region of interest" description="Disordered" evidence="1">
    <location>
        <begin position="180"/>
        <end position="204"/>
    </location>
</feature>
<evidence type="ECO:0000313" key="3">
    <source>
        <dbReference type="Proteomes" id="UP000814176"/>
    </source>
</evidence>
<name>A0ABQ8KP00_9APHY</name>
<proteinExistence type="predicted"/>
<evidence type="ECO:0000313" key="2">
    <source>
        <dbReference type="EMBL" id="KAH9840135.1"/>
    </source>
</evidence>
<feature type="compositionally biased region" description="Basic and acidic residues" evidence="1">
    <location>
        <begin position="320"/>
        <end position="329"/>
    </location>
</feature>
<feature type="region of interest" description="Disordered" evidence="1">
    <location>
        <begin position="287"/>
        <end position="357"/>
    </location>
</feature>
<comment type="caution">
    <text evidence="2">The sequence shown here is derived from an EMBL/GenBank/DDBJ whole genome shotgun (WGS) entry which is preliminary data.</text>
</comment>
<sequence length="357" mass="39939">MVNVLTAENVTKFAQEAMSLTPLSCEWSGTCEAELNSWGALREVRVISFTWCYGTLLARKCRQLTLCLYCVEYCPLLHPLKSYLYAHHDADVSLIQHTQLHLRHLKEETDGSYRCRLPRCSCFYHATMHDLKKHVESGHLTRLPIPCPAAGCPMSFVHHALFPHFSQVHGDLISTPAAHKAGKLKDMRTPRHPPRSQFWEVPSKLPAGPTPLHTIMTLPMARSRRKGVPSQAPTASQARRKWNKMRGEGYIGEDDDEESAPFDTLHLLDTKALPDFAKSIIVRRKPPEPVPQLSRPPRVAIPPIPEKAPPVSSGFGAFQEKYRELEKAGLIDGTGEWPDDDNNGSPLPTQPSTQPSA</sequence>
<accession>A0ABQ8KP00</accession>